<dbReference type="EMBL" id="GFAC01006358">
    <property type="protein sequence ID" value="JAT92830.1"/>
    <property type="molecule type" value="mRNA"/>
</dbReference>
<accession>A0A1E1X0N5</accession>
<evidence type="ECO:0000256" key="1">
    <source>
        <dbReference type="SAM" id="MobiDB-lite"/>
    </source>
</evidence>
<reference evidence="2" key="1">
    <citation type="journal article" date="2017" name="Front. Cell. Infect. Microbiol.">
        <title>The Distinct Transcriptional Response of the Midgut of Amblyomma sculptum and Amblyomma aureolatum Ticks to Rickettsia rickettsii Correlates to Their Differences in Susceptibility to Infection.</title>
        <authorList>
            <person name="Martins L.A."/>
            <person name="Galletti M.F.B.M."/>
            <person name="Ribeiro J.M."/>
            <person name="Fujita A."/>
            <person name="Costa F.B."/>
            <person name="Labruna M.B."/>
            <person name="Daffre S."/>
            <person name="Fogaca A.C."/>
        </authorList>
    </citation>
    <scope>NUCLEOTIDE SEQUENCE</scope>
</reference>
<name>A0A1E1X0N5_9ACAR</name>
<feature type="region of interest" description="Disordered" evidence="1">
    <location>
        <begin position="1"/>
        <end position="23"/>
    </location>
</feature>
<proteinExistence type="evidence at transcript level"/>
<feature type="compositionally biased region" description="Polar residues" evidence="1">
    <location>
        <begin position="1"/>
        <end position="17"/>
    </location>
</feature>
<evidence type="ECO:0000313" key="2">
    <source>
        <dbReference type="EMBL" id="JAT92830.1"/>
    </source>
</evidence>
<feature type="non-terminal residue" evidence="2">
    <location>
        <position position="1"/>
    </location>
</feature>
<organism evidence="2">
    <name type="scientific">Amblyomma aureolatum</name>
    <dbReference type="NCBI Taxonomy" id="187763"/>
    <lineage>
        <taxon>Eukaryota</taxon>
        <taxon>Metazoa</taxon>
        <taxon>Ecdysozoa</taxon>
        <taxon>Arthropoda</taxon>
        <taxon>Chelicerata</taxon>
        <taxon>Arachnida</taxon>
        <taxon>Acari</taxon>
        <taxon>Parasitiformes</taxon>
        <taxon>Ixodida</taxon>
        <taxon>Ixodoidea</taxon>
        <taxon>Ixodidae</taxon>
        <taxon>Amblyomminae</taxon>
        <taxon>Amblyomma</taxon>
    </lineage>
</organism>
<dbReference type="AlphaFoldDB" id="A0A1E1X0N5"/>
<sequence>HNKTKLSPYTMKQSNLPTHTHTQSKTQTHKMCLDCTYAHSDCLQLLHTSLSSHLKINRRTRNSEKHQGTHYHSL</sequence>
<protein>
    <submittedName>
        <fullName evidence="2">Uncharacterized protein</fullName>
    </submittedName>
</protein>